<proteinExistence type="predicted"/>
<dbReference type="AlphaFoldDB" id="E0NGK8"/>
<reference evidence="2" key="1">
    <citation type="submission" date="2010-07" db="EMBL/GenBank/DDBJ databases">
        <authorList>
            <person name="Muzny D."/>
            <person name="Qin X."/>
            <person name="Deng J."/>
            <person name="Jiang H."/>
            <person name="Liu Y."/>
            <person name="Qu J."/>
            <person name="Song X.-Z."/>
            <person name="Zhang L."/>
            <person name="Thornton R."/>
            <person name="Coyle M."/>
            <person name="Francisco L."/>
            <person name="Jackson L."/>
            <person name="Javaid M."/>
            <person name="Korchina V."/>
            <person name="Kovar C."/>
            <person name="Mata R."/>
            <person name="Mathew T."/>
            <person name="Ngo R."/>
            <person name="Nguyen L."/>
            <person name="Nguyen N."/>
            <person name="Okwuonu G."/>
            <person name="Ongeri F."/>
            <person name="Pham C."/>
            <person name="Simmons D."/>
            <person name="Wilczek-Boney K."/>
            <person name="Hale W."/>
            <person name="Jakkamsetti A."/>
            <person name="Pham P."/>
            <person name="Ruth R."/>
            <person name="San Lucas F."/>
            <person name="Warren J."/>
            <person name="Zhang J."/>
            <person name="Zhao Z."/>
            <person name="Zhou C."/>
            <person name="Zhu D."/>
            <person name="Lee S."/>
            <person name="Bess C."/>
            <person name="Blankenburg K."/>
            <person name="Forbes L."/>
            <person name="Fu Q."/>
            <person name="Gubbala S."/>
            <person name="Hirani K."/>
            <person name="Jayaseelan J.C."/>
            <person name="Lara F."/>
            <person name="Munidasa M."/>
            <person name="Palculict T."/>
            <person name="Patil S."/>
            <person name="Pu L.-L."/>
            <person name="Saada N."/>
            <person name="Tang L."/>
            <person name="Weissenberger G."/>
            <person name="Zhu Y."/>
            <person name="Hemphill L."/>
            <person name="Shang Y."/>
            <person name="Youmans B."/>
            <person name="Ayvaz T."/>
            <person name="Ross M."/>
            <person name="Santibanez J."/>
            <person name="Aqrawi P."/>
            <person name="Gross S."/>
            <person name="Joshi V."/>
            <person name="Fowler G."/>
            <person name="Nazareth L."/>
            <person name="Reid J."/>
            <person name="Worley K."/>
            <person name="Petrosino J."/>
            <person name="Highlander S."/>
            <person name="Gibbs R."/>
        </authorList>
    </citation>
    <scope>NUCLEOTIDE SEQUENCE [LARGE SCALE GENOMIC DNA]</scope>
    <source>
        <strain evidence="2">DSM 20284</strain>
    </source>
</reference>
<name>E0NGK8_PEDAC</name>
<dbReference type="EMBL" id="AEEG01000004">
    <property type="protein sequence ID" value="EFL95318.1"/>
    <property type="molecule type" value="Genomic_DNA"/>
</dbReference>
<comment type="caution">
    <text evidence="2">The sequence shown here is derived from an EMBL/GenBank/DDBJ whole genome shotgun (WGS) entry which is preliminary data.</text>
</comment>
<dbReference type="Proteomes" id="UP000004470">
    <property type="component" value="Unassembled WGS sequence"/>
</dbReference>
<protein>
    <submittedName>
        <fullName evidence="2">Uncharacterized protein</fullName>
    </submittedName>
</protein>
<keyword evidence="1" id="KW-0472">Membrane</keyword>
<keyword evidence="1" id="KW-0812">Transmembrane</keyword>
<keyword evidence="3" id="KW-1185">Reference proteome</keyword>
<accession>E0NGK8</accession>
<evidence type="ECO:0000313" key="2">
    <source>
        <dbReference type="EMBL" id="EFL95318.1"/>
    </source>
</evidence>
<organism evidence="2 3">
    <name type="scientific">Pediococcus acidilactici DSM 20284</name>
    <dbReference type="NCBI Taxonomy" id="862514"/>
    <lineage>
        <taxon>Bacteria</taxon>
        <taxon>Bacillati</taxon>
        <taxon>Bacillota</taxon>
        <taxon>Bacilli</taxon>
        <taxon>Lactobacillales</taxon>
        <taxon>Lactobacillaceae</taxon>
        <taxon>Pediococcus</taxon>
        <taxon>Pediococcus acidilactici group</taxon>
    </lineage>
</organism>
<sequence length="52" mass="6273">MKLYNKFIIFLSIKEVDLCTKLIFILTAMEKAQYLIILWLFLKATKKMIELF</sequence>
<feature type="transmembrane region" description="Helical" evidence="1">
    <location>
        <begin position="22"/>
        <end position="42"/>
    </location>
</feature>
<evidence type="ECO:0000313" key="3">
    <source>
        <dbReference type="Proteomes" id="UP000004470"/>
    </source>
</evidence>
<gene>
    <name evidence="2" type="ORF">HMPREF0623_1055</name>
</gene>
<keyword evidence="1" id="KW-1133">Transmembrane helix</keyword>
<evidence type="ECO:0000256" key="1">
    <source>
        <dbReference type="SAM" id="Phobius"/>
    </source>
</evidence>
<dbReference type="HOGENOM" id="CLU_3082916_0_0_9"/>